<evidence type="ECO:0000313" key="7">
    <source>
        <dbReference type="Proteomes" id="UP000242144"/>
    </source>
</evidence>
<comment type="caution">
    <text evidence="3">The sequence shown here is derived from an EMBL/GenBank/DDBJ whole genome shotgun (WGS) entry which is preliminary data.</text>
</comment>
<dbReference type="EMBL" id="JAVGJF010000049">
    <property type="protein sequence ID" value="MDQ7175926.1"/>
    <property type="molecule type" value="Genomic_DNA"/>
</dbReference>
<dbReference type="Proteomes" id="UP000242144">
    <property type="component" value="Unassembled WGS sequence"/>
</dbReference>
<feature type="domain" description="HMA" evidence="1">
    <location>
        <begin position="2"/>
        <end position="67"/>
    </location>
</feature>
<evidence type="ECO:0000259" key="1">
    <source>
        <dbReference type="PROSITE" id="PS50846"/>
    </source>
</evidence>
<dbReference type="SUPFAM" id="SSF55008">
    <property type="entry name" value="HMA, heavy metal-associated domain"/>
    <property type="match status" value="1"/>
</dbReference>
<name>A0AAE5T0N7_STACR</name>
<reference evidence="6 7" key="1">
    <citation type="journal article" date="2016" name="Front. Microbiol.">
        <title>Comprehensive Phylogenetic Analysis of Bovine Non-aureus Staphylococci Species Based on Whole-Genome Sequencing.</title>
        <authorList>
            <person name="Naushad S."/>
            <person name="Barkema H.W."/>
            <person name="Luby C."/>
            <person name="Condas L.A."/>
            <person name="Nobrega D.B."/>
            <person name="Carson D.A."/>
            <person name="De Buck J."/>
        </authorList>
    </citation>
    <scope>NUCLEOTIDE SEQUENCE [LARGE SCALE GENOMIC DNA]</scope>
    <source>
        <strain evidence="4 7">SNUC 105</strain>
        <strain evidence="5 6">SNUC 1363</strain>
        <strain evidence="3 8">SNUC 505</strain>
    </source>
</reference>
<protein>
    <submittedName>
        <fullName evidence="2">Heavy metal-associated domain-containing protein</fullName>
    </submittedName>
</protein>
<keyword evidence="6" id="KW-1185">Reference proteome</keyword>
<dbReference type="EMBL" id="PZCM01000008">
    <property type="protein sequence ID" value="PTG26896.1"/>
    <property type="molecule type" value="Genomic_DNA"/>
</dbReference>
<sequence>MQKNIVYVEGIHSTERKESVAQRLHQMIGVKDISIDTEQQSITIQYETPSNLNTLEKEIYDAGITVIRTEKGEM</sequence>
<reference evidence="2 9" key="3">
    <citation type="submission" date="2023-08" db="EMBL/GenBank/DDBJ databases">
        <title>Whole genome sequencing of Staphylococcus chromogenes NNSch 2386.</title>
        <authorList>
            <person name="Kropotov V.S."/>
            <person name="Boriskina E.V."/>
            <person name="Gordinskaya N.A."/>
            <person name="Shkurkina I.S."/>
            <person name="Kryazhev D.V."/>
            <person name="Alekseeva A.E."/>
            <person name="Makhova M.A."/>
        </authorList>
    </citation>
    <scope>NUCLEOTIDE SEQUENCE [LARGE SCALE GENOMIC DNA]</scope>
    <source>
        <strain evidence="2 9">NNSch 2386</strain>
    </source>
</reference>
<dbReference type="EMBL" id="PZAO01000012">
    <property type="protein sequence ID" value="PTG69647.1"/>
    <property type="molecule type" value="Genomic_DNA"/>
</dbReference>
<dbReference type="EMBL" id="PZBZ01000036">
    <property type="protein sequence ID" value="PTG13483.1"/>
    <property type="molecule type" value="Genomic_DNA"/>
</dbReference>
<dbReference type="Proteomes" id="UP001240157">
    <property type="component" value="Unassembled WGS sequence"/>
</dbReference>
<dbReference type="InterPro" id="IPR036163">
    <property type="entry name" value="HMA_dom_sf"/>
</dbReference>
<dbReference type="Gene3D" id="3.30.70.100">
    <property type="match status" value="1"/>
</dbReference>
<dbReference type="RefSeq" id="WP_037577197.1">
    <property type="nucleotide sequence ID" value="NZ_CP133242.1"/>
</dbReference>
<dbReference type="Proteomes" id="UP000242704">
    <property type="component" value="Unassembled WGS sequence"/>
</dbReference>
<dbReference type="NCBIfam" id="NF047536">
    <property type="entry name" value="Cu_chaper_CsoZ"/>
    <property type="match status" value="1"/>
</dbReference>
<organism evidence="3 8">
    <name type="scientific">Staphylococcus chromogenes</name>
    <name type="common">Staphylococcus hyicus subsp. chromogenes</name>
    <dbReference type="NCBI Taxonomy" id="46126"/>
    <lineage>
        <taxon>Bacteria</taxon>
        <taxon>Bacillati</taxon>
        <taxon>Bacillota</taxon>
        <taxon>Bacilli</taxon>
        <taxon>Bacillales</taxon>
        <taxon>Staphylococcaceae</taxon>
        <taxon>Staphylococcus</taxon>
    </lineage>
</organism>
<dbReference type="PROSITE" id="PS50846">
    <property type="entry name" value="HMA_2"/>
    <property type="match status" value="1"/>
</dbReference>
<evidence type="ECO:0000313" key="4">
    <source>
        <dbReference type="EMBL" id="PTG26896.1"/>
    </source>
</evidence>
<dbReference type="InterPro" id="IPR006121">
    <property type="entry name" value="HMA_dom"/>
</dbReference>
<dbReference type="GO" id="GO:0046872">
    <property type="term" value="F:metal ion binding"/>
    <property type="evidence" value="ECO:0007669"/>
    <property type="project" value="InterPro"/>
</dbReference>
<accession>A0AAE5T0N7</accession>
<gene>
    <name evidence="4" type="ORF">BU638_07520</name>
    <name evidence="3" type="ORF">BU653_07530</name>
    <name evidence="5" type="ORF">BU676_06340</name>
    <name evidence="2" type="ORF">RCF65_08000</name>
</gene>
<evidence type="ECO:0000313" key="8">
    <source>
        <dbReference type="Proteomes" id="UP000242704"/>
    </source>
</evidence>
<reference evidence="3" key="2">
    <citation type="submission" date="2018-03" db="EMBL/GenBank/DDBJ databases">
        <authorList>
            <person name="Naushad S."/>
        </authorList>
    </citation>
    <scope>NUCLEOTIDE SEQUENCE</scope>
    <source>
        <strain evidence="4">SNUC 105</strain>
        <strain evidence="5">SNUC 1363</strain>
        <strain evidence="3">SNUC 505</strain>
    </source>
</reference>
<evidence type="ECO:0000313" key="2">
    <source>
        <dbReference type="EMBL" id="MDQ7175926.1"/>
    </source>
</evidence>
<proteinExistence type="predicted"/>
<dbReference type="Pfam" id="PF00403">
    <property type="entry name" value="HMA"/>
    <property type="match status" value="1"/>
</dbReference>
<dbReference type="CDD" id="cd00371">
    <property type="entry name" value="HMA"/>
    <property type="match status" value="1"/>
</dbReference>
<evidence type="ECO:0000313" key="5">
    <source>
        <dbReference type="EMBL" id="PTG69647.1"/>
    </source>
</evidence>
<evidence type="ECO:0000313" key="3">
    <source>
        <dbReference type="EMBL" id="PTG13483.1"/>
    </source>
</evidence>
<dbReference type="Proteomes" id="UP000242008">
    <property type="component" value="Unassembled WGS sequence"/>
</dbReference>
<evidence type="ECO:0000313" key="9">
    <source>
        <dbReference type="Proteomes" id="UP001240157"/>
    </source>
</evidence>
<dbReference type="AlphaFoldDB" id="A0AAE5T0N7"/>
<evidence type="ECO:0000313" key="6">
    <source>
        <dbReference type="Proteomes" id="UP000242008"/>
    </source>
</evidence>